<gene>
    <name evidence="1" type="ORF">B11C_40008</name>
</gene>
<evidence type="ECO:0000313" key="1">
    <source>
        <dbReference type="EMBL" id="CBI82153.1"/>
    </source>
</evidence>
<name>E6YZ65_BARSR</name>
<sequence>MPKRTIPWRCAMSNSVDFLCDLWMTLFQFADRENIEIDDCRTLVKIMIVVEKALIAKLQSETPDTLKILAILTDFGNSELPRTLDPLLKAYSPCSDEVSYQL</sequence>
<accession>E6YZ65</accession>
<proteinExistence type="predicted"/>
<dbReference type="EMBL" id="FN645509">
    <property type="protein sequence ID" value="CBI82153.1"/>
    <property type="molecule type" value="Genomic_DNA"/>
</dbReference>
<protein>
    <submittedName>
        <fullName evidence="1">Uncharacterized protein</fullName>
    </submittedName>
</protein>
<reference evidence="1" key="1">
    <citation type="journal article" date="2011" name="PLoS Genet.">
        <title>Parallel evolution of a type IV secretion system in radiating lineages of the host-restricted bacterial pathogen Bartonella.</title>
        <authorList>
            <person name="Engel P."/>
            <person name="Salzburger W."/>
            <person name="Liesch M."/>
            <person name="Chang C.C."/>
            <person name="Maruyama S."/>
            <person name="Lanz C."/>
            <person name="Calteau A."/>
            <person name="Lajus A."/>
            <person name="Medigue C."/>
            <person name="Schuster S.C."/>
            <person name="Dehio C."/>
        </authorList>
    </citation>
    <scope>NUCLEOTIDE SEQUENCE</scope>
    <source>
        <strain evidence="1">R1</strain>
    </source>
</reference>
<dbReference type="AlphaFoldDB" id="E6YZ65"/>
<organism evidence="1">
    <name type="scientific">Bartonella schoenbuchensis (strain DSM 13525 / NCTC 13165 / R1)</name>
    <dbReference type="NCBI Taxonomy" id="687861"/>
    <lineage>
        <taxon>Bacteria</taxon>
        <taxon>Pseudomonadati</taxon>
        <taxon>Pseudomonadota</taxon>
        <taxon>Alphaproteobacteria</taxon>
        <taxon>Hyphomicrobiales</taxon>
        <taxon>Bartonellaceae</taxon>
        <taxon>Bartonella</taxon>
    </lineage>
</organism>